<accession>A0A0F8A5H0</accession>
<name>A0A0F8A5H0_9HYPO</name>
<keyword evidence="2" id="KW-0812">Transmembrane</keyword>
<sequence>MASIGGTVMSTRFFSRRIGLALVSRFADRRFAFAFAVVSVLGAKFFHVYAHLDALPAADLFQYGPSFFAQDTIFLLALRILLDAQLYVTTRWVRLLAKTLASFLVGFVALLASVSISFFLVAGLELHWRNVSTAGDSSAWGMLLTGLVSFIVVLTAMVFFSSIIQGICYLLAGMALDIVKWPLSFLPGKHTSSLETYDTEYKHLPQQDADMAVEQGLASEASSDFGAASSEPPPLPSKKAMVFLYVSVAFVLFVQLVTTILRPSQSSFVFMSWTLPLIPFVDFTHSSPSLSRLLPAAGAEGADNGLDNRTAIGVPPSFSWLPVDRPLPGFDDWYGPNKTHYLASQDPLKISNLEEQLLPALRGQLADVKIRHVVLVKLEATRKDVFPIKKDDFIWNRLAGSYKDKVMPQSAYDRVATLTQNARYLTGDYDDGFEHKEIKRRGGLNFNNAHTSSTYTLKSLTGTICGLTPLVADFNHEITNHVYQPCLPHIFEAFNALPHNGTPKHAATGDDDFTSFKWKTSFMQSVTNTFDKQSSLMPVLGFPRENIITKEYLKSLAAKFGPSNYTDINYFGLPEIALEDYIRDAFASAKSNKERVFLTHLTSTTHHDFGLPKGEEYVALTEDKDLNDLSRYVNVVGYVDRWLGKILEILDSEGVADETLLVFLGDHGLSIAEQGSVSTYANGNIGNFHVPLVVSHPKLPHINVEDPVVSLQVLPTILDLLAETGSLSETEASAAHDLIRNYEGQSLIRPMRQTSGHKPGGNWQFSLINPGGAMLSLRDGRQPNWRLIVPIVDNVEWRFTDLTNNAHETKTTKSFDLESLQKTVLKKHGPEAAQWVGEAATVAWWTVDENTRRWRYKQD</sequence>
<dbReference type="GO" id="GO:0004065">
    <property type="term" value="F:arylsulfatase activity"/>
    <property type="evidence" value="ECO:0007669"/>
    <property type="project" value="TreeGrafter"/>
</dbReference>
<dbReference type="InterPro" id="IPR050738">
    <property type="entry name" value="Sulfatase"/>
</dbReference>
<feature type="transmembrane region" description="Helical" evidence="2">
    <location>
        <begin position="142"/>
        <end position="172"/>
    </location>
</feature>
<feature type="transmembrane region" description="Helical" evidence="2">
    <location>
        <begin position="31"/>
        <end position="52"/>
    </location>
</feature>
<dbReference type="Pfam" id="PF00884">
    <property type="entry name" value="Sulfatase"/>
    <property type="match status" value="1"/>
</dbReference>
<dbReference type="PANTHER" id="PTHR42693">
    <property type="entry name" value="ARYLSULFATASE FAMILY MEMBER"/>
    <property type="match status" value="1"/>
</dbReference>
<dbReference type="SUPFAM" id="SSF53649">
    <property type="entry name" value="Alkaline phosphatase-like"/>
    <property type="match status" value="1"/>
</dbReference>
<dbReference type="InterPro" id="IPR000917">
    <property type="entry name" value="Sulfatase_N"/>
</dbReference>
<comment type="similarity">
    <text evidence="1">Belongs to the sulfatase family.</text>
</comment>
<evidence type="ECO:0000259" key="3">
    <source>
        <dbReference type="Pfam" id="PF00884"/>
    </source>
</evidence>
<organism evidence="4 5">
    <name type="scientific">Hirsutella minnesotensis 3608</name>
    <dbReference type="NCBI Taxonomy" id="1043627"/>
    <lineage>
        <taxon>Eukaryota</taxon>
        <taxon>Fungi</taxon>
        <taxon>Dikarya</taxon>
        <taxon>Ascomycota</taxon>
        <taxon>Pezizomycotina</taxon>
        <taxon>Sordariomycetes</taxon>
        <taxon>Hypocreomycetidae</taxon>
        <taxon>Hypocreales</taxon>
        <taxon>Ophiocordycipitaceae</taxon>
        <taxon>Hirsutella</taxon>
    </lineage>
</organism>
<keyword evidence="5" id="KW-1185">Reference proteome</keyword>
<feature type="transmembrane region" description="Helical" evidence="2">
    <location>
        <begin position="100"/>
        <end position="122"/>
    </location>
</feature>
<evidence type="ECO:0000313" key="5">
    <source>
        <dbReference type="Proteomes" id="UP000054481"/>
    </source>
</evidence>
<evidence type="ECO:0000256" key="2">
    <source>
        <dbReference type="SAM" id="Phobius"/>
    </source>
</evidence>
<dbReference type="Gene3D" id="3.40.720.10">
    <property type="entry name" value="Alkaline Phosphatase, subunit A"/>
    <property type="match status" value="1"/>
</dbReference>
<keyword evidence="2" id="KW-1133">Transmembrane helix</keyword>
<reference evidence="4 5" key="1">
    <citation type="journal article" date="2014" name="Genome Biol. Evol.">
        <title>Comparative genomics and transcriptomics analyses reveal divergent lifestyle features of nematode endoparasitic fungus Hirsutella minnesotensis.</title>
        <authorList>
            <person name="Lai Y."/>
            <person name="Liu K."/>
            <person name="Zhang X."/>
            <person name="Zhang X."/>
            <person name="Li K."/>
            <person name="Wang N."/>
            <person name="Shu C."/>
            <person name="Wu Y."/>
            <person name="Wang C."/>
            <person name="Bushley K.E."/>
            <person name="Xiang M."/>
            <person name="Liu X."/>
        </authorList>
    </citation>
    <scope>NUCLEOTIDE SEQUENCE [LARGE SCALE GENOMIC DNA]</scope>
    <source>
        <strain evidence="4 5">3608</strain>
    </source>
</reference>
<dbReference type="AlphaFoldDB" id="A0A0F8A5H0"/>
<proteinExistence type="inferred from homology"/>
<feature type="domain" description="Sulfatase N-terminal" evidence="3">
    <location>
        <begin position="439"/>
        <end position="721"/>
    </location>
</feature>
<dbReference type="EMBL" id="KQ030518">
    <property type="protein sequence ID" value="KJZ75314.1"/>
    <property type="molecule type" value="Genomic_DNA"/>
</dbReference>
<keyword evidence="2" id="KW-0472">Membrane</keyword>
<dbReference type="OrthoDB" id="103349at2759"/>
<protein>
    <recommendedName>
        <fullName evidence="3">Sulfatase N-terminal domain-containing protein</fullName>
    </recommendedName>
</protein>
<dbReference type="PANTHER" id="PTHR42693:SF32">
    <property type="entry name" value="SULFATASE DOMAIN PROTEIN (AFU_ORTHOLOGUE AFUA_2G17610)"/>
    <property type="match status" value="1"/>
</dbReference>
<gene>
    <name evidence="4" type="ORF">HIM_05240</name>
</gene>
<evidence type="ECO:0000313" key="4">
    <source>
        <dbReference type="EMBL" id="KJZ75314.1"/>
    </source>
</evidence>
<dbReference type="Proteomes" id="UP000054481">
    <property type="component" value="Unassembled WGS sequence"/>
</dbReference>
<dbReference type="InterPro" id="IPR017850">
    <property type="entry name" value="Alkaline_phosphatase_core_sf"/>
</dbReference>
<feature type="transmembrane region" description="Helical" evidence="2">
    <location>
        <begin position="242"/>
        <end position="261"/>
    </location>
</feature>
<evidence type="ECO:0000256" key="1">
    <source>
        <dbReference type="ARBA" id="ARBA00008779"/>
    </source>
</evidence>